<dbReference type="EMBL" id="LAZR01057464">
    <property type="protein sequence ID" value="KKK72016.1"/>
    <property type="molecule type" value="Genomic_DNA"/>
</dbReference>
<protein>
    <submittedName>
        <fullName evidence="2">Uncharacterized protein</fullName>
    </submittedName>
</protein>
<dbReference type="AlphaFoldDB" id="A0A0F9AIL3"/>
<name>A0A0F9AIL3_9ZZZZ</name>
<evidence type="ECO:0000313" key="2">
    <source>
        <dbReference type="EMBL" id="KKK72016.1"/>
    </source>
</evidence>
<comment type="caution">
    <text evidence="2">The sequence shown here is derived from an EMBL/GenBank/DDBJ whole genome shotgun (WGS) entry which is preliminary data.</text>
</comment>
<feature type="compositionally biased region" description="Basic and acidic residues" evidence="1">
    <location>
        <begin position="107"/>
        <end position="116"/>
    </location>
</feature>
<sequence>MSCTSCKKRTAQIIIWCWKQLQQQCYCFPCCCVSSSSNINDDDNIVTSQAPAQLPASPTVESKEDTSTDSGTEEEDTTEEDTSTDSGSEEKDTPKVRMYQPFINTADDTKKKEDFHVINMPAEQ</sequence>
<accession>A0A0F9AIL3</accession>
<reference evidence="2" key="1">
    <citation type="journal article" date="2015" name="Nature">
        <title>Complex archaea that bridge the gap between prokaryotes and eukaryotes.</title>
        <authorList>
            <person name="Spang A."/>
            <person name="Saw J.H."/>
            <person name="Jorgensen S.L."/>
            <person name="Zaremba-Niedzwiedzka K."/>
            <person name="Martijn J."/>
            <person name="Lind A.E."/>
            <person name="van Eijk R."/>
            <person name="Schleper C."/>
            <person name="Guy L."/>
            <person name="Ettema T.J."/>
        </authorList>
    </citation>
    <scope>NUCLEOTIDE SEQUENCE</scope>
</reference>
<proteinExistence type="predicted"/>
<feature type="compositionally biased region" description="Acidic residues" evidence="1">
    <location>
        <begin position="71"/>
        <end position="83"/>
    </location>
</feature>
<organism evidence="2">
    <name type="scientific">marine sediment metagenome</name>
    <dbReference type="NCBI Taxonomy" id="412755"/>
    <lineage>
        <taxon>unclassified sequences</taxon>
        <taxon>metagenomes</taxon>
        <taxon>ecological metagenomes</taxon>
    </lineage>
</organism>
<gene>
    <name evidence="2" type="ORF">LCGC14_2908120</name>
</gene>
<feature type="region of interest" description="Disordered" evidence="1">
    <location>
        <begin position="42"/>
        <end position="124"/>
    </location>
</feature>
<evidence type="ECO:0000256" key="1">
    <source>
        <dbReference type="SAM" id="MobiDB-lite"/>
    </source>
</evidence>